<evidence type="ECO:0000313" key="1">
    <source>
        <dbReference type="EMBL" id="AYO76440.1"/>
    </source>
</evidence>
<dbReference type="GO" id="GO:0006109">
    <property type="term" value="P:regulation of carbohydrate metabolic process"/>
    <property type="evidence" value="ECO:0007669"/>
    <property type="project" value="InterPro"/>
</dbReference>
<evidence type="ECO:0000313" key="2">
    <source>
        <dbReference type="Proteomes" id="UP000280708"/>
    </source>
</evidence>
<accession>A0A3G2UMQ2</accession>
<dbReference type="Pfam" id="PF02599">
    <property type="entry name" value="CsrA"/>
    <property type="match status" value="1"/>
</dbReference>
<dbReference type="RefSeq" id="WP_122129451.1">
    <property type="nucleotide sequence ID" value="NZ_CP033230.1"/>
</dbReference>
<dbReference type="AlphaFoldDB" id="A0A3G2UMQ2"/>
<dbReference type="SUPFAM" id="SSF117130">
    <property type="entry name" value="CsrA-like"/>
    <property type="match status" value="1"/>
</dbReference>
<dbReference type="Gene3D" id="2.60.40.4380">
    <property type="entry name" value="Translational regulator CsrA"/>
    <property type="match status" value="1"/>
</dbReference>
<dbReference type="GO" id="GO:0006402">
    <property type="term" value="P:mRNA catabolic process"/>
    <property type="evidence" value="ECO:0007669"/>
    <property type="project" value="InterPro"/>
</dbReference>
<name>A0A3G2UMQ2_SPHYA</name>
<dbReference type="Proteomes" id="UP000280708">
    <property type="component" value="Chromosome"/>
</dbReference>
<sequence>MLKLDVRVGESVEIGDGVVLTLEKKSGQLARIAIRADPGLKIRRMPGLPGIPVQTQS</sequence>
<evidence type="ECO:0008006" key="3">
    <source>
        <dbReference type="Google" id="ProtNLM"/>
    </source>
</evidence>
<reference evidence="1 2" key="1">
    <citation type="submission" date="2018-10" db="EMBL/GenBank/DDBJ databases">
        <title>Characterization and genome analysis of a novel bacterium Sphingobium yanoikuyae SJTF8 capable of degrading PAHs.</title>
        <authorList>
            <person name="Yin C."/>
            <person name="Xiong W."/>
            <person name="Liang R."/>
        </authorList>
    </citation>
    <scope>NUCLEOTIDE SEQUENCE [LARGE SCALE GENOMIC DNA]</scope>
    <source>
        <strain evidence="1 2">SJTF8</strain>
    </source>
</reference>
<dbReference type="InterPro" id="IPR003751">
    <property type="entry name" value="CsrA"/>
</dbReference>
<dbReference type="InterPro" id="IPR036107">
    <property type="entry name" value="CsrA_sf"/>
</dbReference>
<protein>
    <recommendedName>
        <fullName evidence="3">Carbon storage regulator</fullName>
    </recommendedName>
</protein>
<gene>
    <name evidence="1" type="ORF">EBF16_05465</name>
</gene>
<dbReference type="EMBL" id="CP033230">
    <property type="protein sequence ID" value="AYO76440.1"/>
    <property type="molecule type" value="Genomic_DNA"/>
</dbReference>
<organism evidence="1 2">
    <name type="scientific">Sphingobium yanoikuyae</name>
    <name type="common">Sphingomonas yanoikuyae</name>
    <dbReference type="NCBI Taxonomy" id="13690"/>
    <lineage>
        <taxon>Bacteria</taxon>
        <taxon>Pseudomonadati</taxon>
        <taxon>Pseudomonadota</taxon>
        <taxon>Alphaproteobacteria</taxon>
        <taxon>Sphingomonadales</taxon>
        <taxon>Sphingomonadaceae</taxon>
        <taxon>Sphingobium</taxon>
    </lineage>
</organism>
<dbReference type="GO" id="GO:0003723">
    <property type="term" value="F:RNA binding"/>
    <property type="evidence" value="ECO:0007669"/>
    <property type="project" value="InterPro"/>
</dbReference>
<proteinExistence type="predicted"/>